<dbReference type="Gene3D" id="2.40.50.140">
    <property type="entry name" value="Nucleic acid-binding proteins"/>
    <property type="match status" value="1"/>
</dbReference>
<dbReference type="Gene3D" id="1.10.3260.10">
    <property type="entry name" value="DNA ligase, ATP-dependent, N-terminal domain"/>
    <property type="match status" value="1"/>
</dbReference>
<gene>
    <name evidence="14" type="primary">lig</name>
    <name evidence="18" type="ORF">A2786_00365</name>
</gene>
<evidence type="ECO:0000256" key="13">
    <source>
        <dbReference type="ARBA" id="ARBA00034003"/>
    </source>
</evidence>
<dbReference type="InterPro" id="IPR050191">
    <property type="entry name" value="ATP-dep_DNA_ligase"/>
</dbReference>
<evidence type="ECO:0000256" key="2">
    <source>
        <dbReference type="ARBA" id="ARBA00022598"/>
    </source>
</evidence>
<dbReference type="GO" id="GO:0006281">
    <property type="term" value="P:DNA repair"/>
    <property type="evidence" value="ECO:0007669"/>
    <property type="project" value="UniProtKB-UniRule"/>
</dbReference>
<dbReference type="GO" id="GO:0071897">
    <property type="term" value="P:DNA biosynthetic process"/>
    <property type="evidence" value="ECO:0007669"/>
    <property type="project" value="InterPro"/>
</dbReference>
<dbReference type="InterPro" id="IPR012340">
    <property type="entry name" value="NA-bd_OB-fold"/>
</dbReference>
<feature type="binding site" evidence="14">
    <location>
        <position position="287"/>
    </location>
    <ligand>
        <name>ATP</name>
        <dbReference type="ChEBI" id="CHEBI:30616"/>
    </ligand>
</feature>
<dbReference type="Gene3D" id="3.30.470.30">
    <property type="entry name" value="DNA ligase/mRNA capping enzyme"/>
    <property type="match status" value="1"/>
</dbReference>
<dbReference type="Pfam" id="PF04675">
    <property type="entry name" value="DNA_ligase_A_N"/>
    <property type="match status" value="1"/>
</dbReference>
<dbReference type="GO" id="GO:0046872">
    <property type="term" value="F:metal ion binding"/>
    <property type="evidence" value="ECO:0007669"/>
    <property type="project" value="UniProtKB-KW"/>
</dbReference>
<keyword evidence="5 14" id="KW-0479">Metal-binding</keyword>
<dbReference type="PROSITE" id="PS50160">
    <property type="entry name" value="DNA_LIGASE_A3"/>
    <property type="match status" value="1"/>
</dbReference>
<dbReference type="Proteomes" id="UP000179233">
    <property type="component" value="Unassembled WGS sequence"/>
</dbReference>
<keyword evidence="11 14" id="KW-0234">DNA repair</keyword>
<dbReference type="NCBIfam" id="TIGR00574">
    <property type="entry name" value="dnl1"/>
    <property type="match status" value="1"/>
</dbReference>
<evidence type="ECO:0000313" key="18">
    <source>
        <dbReference type="EMBL" id="OGY17767.1"/>
    </source>
</evidence>
<dbReference type="GO" id="GO:0006310">
    <property type="term" value="P:DNA recombination"/>
    <property type="evidence" value="ECO:0007669"/>
    <property type="project" value="UniProtKB-UniRule"/>
</dbReference>
<keyword evidence="8 14" id="KW-0067">ATP-binding</keyword>
<comment type="function">
    <text evidence="14">DNA ligase that seals nicks in double-stranded DNA during DNA replication, DNA recombination and DNA repair.</text>
</comment>
<dbReference type="GO" id="GO:0005524">
    <property type="term" value="F:ATP binding"/>
    <property type="evidence" value="ECO:0007669"/>
    <property type="project" value="UniProtKB-UniRule"/>
</dbReference>
<dbReference type="InterPro" id="IPR012308">
    <property type="entry name" value="DNA_ligase_ATP-dep_N"/>
</dbReference>
<dbReference type="GO" id="GO:0003910">
    <property type="term" value="F:DNA ligase (ATP) activity"/>
    <property type="evidence" value="ECO:0007669"/>
    <property type="project" value="UniProtKB-UniRule"/>
</dbReference>
<dbReference type="EC" id="6.5.1.1" evidence="14"/>
<dbReference type="InterPro" id="IPR022865">
    <property type="entry name" value="DNA_ligae_ATP-dep_bac/arc"/>
</dbReference>
<dbReference type="Pfam" id="PF01068">
    <property type="entry name" value="DNA_ligase_A_M"/>
    <property type="match status" value="1"/>
</dbReference>
<dbReference type="InterPro" id="IPR012309">
    <property type="entry name" value="DNA_ligase_ATP-dep_C"/>
</dbReference>
<dbReference type="InterPro" id="IPR016059">
    <property type="entry name" value="DNA_ligase_ATP-dep_CS"/>
</dbReference>
<evidence type="ECO:0000256" key="10">
    <source>
        <dbReference type="ARBA" id="ARBA00023172"/>
    </source>
</evidence>
<keyword evidence="6 14" id="KW-0547">Nucleotide-binding</keyword>
<proteinExistence type="inferred from homology"/>
<feature type="binding site" evidence="14">
    <location>
        <position position="437"/>
    </location>
    <ligand>
        <name>ATP</name>
        <dbReference type="ChEBI" id="CHEBI:30616"/>
    </ligand>
</feature>
<evidence type="ECO:0000256" key="5">
    <source>
        <dbReference type="ARBA" id="ARBA00022723"/>
    </source>
</evidence>
<dbReference type="SUPFAM" id="SSF50249">
    <property type="entry name" value="Nucleic acid-binding proteins"/>
    <property type="match status" value="1"/>
</dbReference>
<evidence type="ECO:0000256" key="16">
    <source>
        <dbReference type="RuleBase" id="RU004196"/>
    </source>
</evidence>
<evidence type="ECO:0000256" key="15">
    <source>
        <dbReference type="RuleBase" id="RU000617"/>
    </source>
</evidence>
<dbReference type="CDD" id="cd07901">
    <property type="entry name" value="Adenylation_DNA_ligase_Arch_LigB"/>
    <property type="match status" value="1"/>
</dbReference>
<comment type="similarity">
    <text evidence="1 14 16">Belongs to the ATP-dependent DNA ligase family.</text>
</comment>
<evidence type="ECO:0000256" key="8">
    <source>
        <dbReference type="ARBA" id="ARBA00022840"/>
    </source>
</evidence>
<protein>
    <recommendedName>
        <fullName evidence="14">Probable DNA ligase</fullName>
        <ecNumber evidence="14">6.5.1.1</ecNumber>
    </recommendedName>
    <alternativeName>
        <fullName evidence="14">Polydeoxyribonucleotide synthase [ATP]</fullName>
    </alternativeName>
</protein>
<sequence>MTFATLSSFFAKLEGITSRLAITEVLADLFSSASSTEIAILCYLSLGRLAPLYEPLEFQLAEKMIIRVIGQAFNVSEDRVRETYKEVGDLGEVAEKLKVKSEKLKVIATTRSSKLSMLEVYGRLRKIAEENGEGSQQRKIEGLVLLLHELDSVSCKYVVRMVLGRLRLGFSDVTILDALSWMKTGTKTLRPRLEQAYFVRADIGAIAALFKKKGVSGLSGIAAKLGVPVMPALCQRLKSPQEMIAKMGRVAVEPKYDGQRVQIHWAKRKGQSAKGKAKGVFLRAFTRNLEEVSFMFPELGRITADLSAREVILDSEAVSYDTSSGKILPFQEIITRKRKHAILEAAAKVPLRFFVFDILYKDGRSLLHLPLSNRAALLEQTLAGGKVLMKTERIVTEDPNVLRQFHAKQLTAGLEGAVVKKWNAPYSPGRRGWSWVKYKEAEERTAGLSDTLDCVVMGYYRGRGKRASFGIGGFLVGIPKGGHFVTISKIGTGLSDEQWKELRLRADRLAVSDKPKEYGDIGKTLAPDIWTRPSLVVEIAADNITRSPVHSAGLALRFPRLVRFRDDKGPGQATTMAEVSTLYQLQGK</sequence>
<evidence type="ECO:0000256" key="6">
    <source>
        <dbReference type="ARBA" id="ARBA00022741"/>
    </source>
</evidence>
<keyword evidence="9 14" id="KW-0460">Magnesium</keyword>
<evidence type="ECO:0000256" key="1">
    <source>
        <dbReference type="ARBA" id="ARBA00007572"/>
    </source>
</evidence>
<evidence type="ECO:0000256" key="3">
    <source>
        <dbReference type="ARBA" id="ARBA00022618"/>
    </source>
</evidence>
<evidence type="ECO:0000256" key="11">
    <source>
        <dbReference type="ARBA" id="ARBA00023204"/>
    </source>
</evidence>
<organism evidence="18 19">
    <name type="scientific">Candidatus Chisholmbacteria bacterium RIFCSPHIGHO2_01_FULL_52_32</name>
    <dbReference type="NCBI Taxonomy" id="1797591"/>
    <lineage>
        <taxon>Bacteria</taxon>
        <taxon>Candidatus Chisholmiibacteriota</taxon>
    </lineage>
</organism>
<comment type="catalytic activity">
    <reaction evidence="13 14 15">
        <text>ATP + (deoxyribonucleotide)n-3'-hydroxyl + 5'-phospho-(deoxyribonucleotide)m = (deoxyribonucleotide)n+m + AMP + diphosphate.</text>
        <dbReference type="EC" id="6.5.1.1"/>
    </reaction>
</comment>
<feature type="binding site" evidence="14">
    <location>
        <position position="431"/>
    </location>
    <ligand>
        <name>ATP</name>
        <dbReference type="ChEBI" id="CHEBI:30616"/>
    </ligand>
</feature>
<keyword evidence="3 14" id="KW-0132">Cell division</keyword>
<dbReference type="GO" id="GO:0003677">
    <property type="term" value="F:DNA binding"/>
    <property type="evidence" value="ECO:0007669"/>
    <property type="project" value="InterPro"/>
</dbReference>
<comment type="cofactor">
    <cofactor evidence="14">
        <name>Mg(2+)</name>
        <dbReference type="ChEBI" id="CHEBI:18420"/>
    </cofactor>
</comment>
<dbReference type="HAMAP" id="MF_00407">
    <property type="entry name" value="DNA_ligase"/>
    <property type="match status" value="1"/>
</dbReference>
<dbReference type="AlphaFoldDB" id="A0A1G1VRB1"/>
<keyword evidence="2 14" id="KW-0436">Ligase</keyword>
<dbReference type="SUPFAM" id="SSF56091">
    <property type="entry name" value="DNA ligase/mRNA capping enzyme, catalytic domain"/>
    <property type="match status" value="1"/>
</dbReference>
<dbReference type="GO" id="GO:0051301">
    <property type="term" value="P:cell division"/>
    <property type="evidence" value="ECO:0007669"/>
    <property type="project" value="UniProtKB-KW"/>
</dbReference>
<feature type="binding site" evidence="14">
    <location>
        <position position="356"/>
    </location>
    <ligand>
        <name>ATP</name>
        <dbReference type="ChEBI" id="CHEBI:30616"/>
    </ligand>
</feature>
<keyword evidence="4 14" id="KW-0235">DNA replication</keyword>
<evidence type="ECO:0000256" key="7">
    <source>
        <dbReference type="ARBA" id="ARBA00022763"/>
    </source>
</evidence>
<evidence type="ECO:0000256" key="12">
    <source>
        <dbReference type="ARBA" id="ARBA00023306"/>
    </source>
</evidence>
<feature type="active site" description="N6-AMP-lysine intermediate" evidence="14">
    <location>
        <position position="255"/>
    </location>
</feature>
<dbReference type="InterPro" id="IPR036599">
    <property type="entry name" value="DNA_ligase_N_sf"/>
</dbReference>
<accession>A0A1G1VRB1</accession>
<comment type="caution">
    <text evidence="18">The sequence shown here is derived from an EMBL/GenBank/DDBJ whole genome shotgun (WGS) entry which is preliminary data.</text>
</comment>
<dbReference type="InterPro" id="IPR012310">
    <property type="entry name" value="DNA_ligase_ATP-dep_cent"/>
</dbReference>
<dbReference type="PANTHER" id="PTHR45674:SF4">
    <property type="entry name" value="DNA LIGASE 1"/>
    <property type="match status" value="1"/>
</dbReference>
<keyword evidence="10 14" id="KW-0233">DNA recombination</keyword>
<reference evidence="18 19" key="1">
    <citation type="journal article" date="2016" name="Nat. Commun.">
        <title>Thousands of microbial genomes shed light on interconnected biogeochemical processes in an aquifer system.</title>
        <authorList>
            <person name="Anantharaman K."/>
            <person name="Brown C.T."/>
            <person name="Hug L.A."/>
            <person name="Sharon I."/>
            <person name="Castelle C.J."/>
            <person name="Probst A.J."/>
            <person name="Thomas B.C."/>
            <person name="Singh A."/>
            <person name="Wilkins M.J."/>
            <person name="Karaoz U."/>
            <person name="Brodie E.L."/>
            <person name="Williams K.H."/>
            <person name="Hubbard S.S."/>
            <person name="Banfield J.F."/>
        </authorList>
    </citation>
    <scope>NUCLEOTIDE SEQUENCE [LARGE SCALE GENOMIC DNA]</scope>
</reference>
<keyword evidence="7 14" id="KW-0227">DNA damage</keyword>
<evidence type="ECO:0000256" key="4">
    <source>
        <dbReference type="ARBA" id="ARBA00022705"/>
    </source>
</evidence>
<evidence type="ECO:0000313" key="19">
    <source>
        <dbReference type="Proteomes" id="UP000179233"/>
    </source>
</evidence>
<dbReference type="Pfam" id="PF04679">
    <property type="entry name" value="DNA_ligase_A_C"/>
    <property type="match status" value="1"/>
</dbReference>
<keyword evidence="12 14" id="KW-0131">Cell cycle</keyword>
<feature type="binding site" evidence="14">
    <location>
        <position position="260"/>
    </location>
    <ligand>
        <name>ATP</name>
        <dbReference type="ChEBI" id="CHEBI:30616"/>
    </ligand>
</feature>
<feature type="binding site" evidence="14">
    <location>
        <position position="316"/>
    </location>
    <ligand>
        <name>ATP</name>
        <dbReference type="ChEBI" id="CHEBI:30616"/>
    </ligand>
</feature>
<dbReference type="EMBL" id="MHCJ01000006">
    <property type="protein sequence ID" value="OGY17767.1"/>
    <property type="molecule type" value="Genomic_DNA"/>
</dbReference>
<evidence type="ECO:0000259" key="17">
    <source>
        <dbReference type="PROSITE" id="PS50160"/>
    </source>
</evidence>
<dbReference type="GO" id="GO:0006273">
    <property type="term" value="P:lagging strand elongation"/>
    <property type="evidence" value="ECO:0007669"/>
    <property type="project" value="TreeGrafter"/>
</dbReference>
<feature type="binding site" evidence="14">
    <location>
        <position position="253"/>
    </location>
    <ligand>
        <name>ATP</name>
        <dbReference type="ChEBI" id="CHEBI:30616"/>
    </ligand>
</feature>
<evidence type="ECO:0000256" key="14">
    <source>
        <dbReference type="HAMAP-Rule" id="MF_00407"/>
    </source>
</evidence>
<dbReference type="PANTHER" id="PTHR45674">
    <property type="entry name" value="DNA LIGASE 1/3 FAMILY MEMBER"/>
    <property type="match status" value="1"/>
</dbReference>
<feature type="domain" description="ATP-dependent DNA ligase family profile" evidence="17">
    <location>
        <begin position="344"/>
        <end position="468"/>
    </location>
</feature>
<dbReference type="InterPro" id="IPR000977">
    <property type="entry name" value="DNA_ligase_ATP-dep"/>
</dbReference>
<evidence type="ECO:0000256" key="9">
    <source>
        <dbReference type="ARBA" id="ARBA00022842"/>
    </source>
</evidence>
<dbReference type="PROSITE" id="PS00697">
    <property type="entry name" value="DNA_LIGASE_A1"/>
    <property type="match status" value="1"/>
</dbReference>
<dbReference type="SUPFAM" id="SSF117018">
    <property type="entry name" value="ATP-dependent DNA ligase DNA-binding domain"/>
    <property type="match status" value="1"/>
</dbReference>
<name>A0A1G1VRB1_9BACT</name>